<feature type="transmembrane region" description="Helical" evidence="1">
    <location>
        <begin position="7"/>
        <end position="26"/>
    </location>
</feature>
<evidence type="ECO:0000313" key="3">
    <source>
        <dbReference type="Proteomes" id="UP000248014"/>
    </source>
</evidence>
<accession>A0A2V3UPP0</accession>
<feature type="transmembrane region" description="Helical" evidence="1">
    <location>
        <begin position="106"/>
        <end position="125"/>
    </location>
</feature>
<keyword evidence="1" id="KW-1133">Transmembrane helix</keyword>
<feature type="transmembrane region" description="Helical" evidence="1">
    <location>
        <begin position="46"/>
        <end position="67"/>
    </location>
</feature>
<keyword evidence="1" id="KW-0812">Transmembrane</keyword>
<evidence type="ECO:0000313" key="2">
    <source>
        <dbReference type="EMBL" id="PXW68465.1"/>
    </source>
</evidence>
<feature type="transmembrane region" description="Helical" evidence="1">
    <location>
        <begin position="79"/>
        <end position="100"/>
    </location>
</feature>
<keyword evidence="1" id="KW-0472">Membrane</keyword>
<sequence length="146" mass="15765">MTILTFLLRRLLLPTCIATLASRFVFTLFQEGSADLGDMFVGTEDAYYTFIMVFAVLLCMTAVACALDRSRAPSWLRVPLLLGVAAESGFLLVLWLTEVVAYAELAYAPAVAAGLVWMLCNLDLLKRGPKKISSPSDGPSAGLSPN</sequence>
<dbReference type="Proteomes" id="UP000248014">
    <property type="component" value="Unassembled WGS sequence"/>
</dbReference>
<keyword evidence="3" id="KW-1185">Reference proteome</keyword>
<reference evidence="2 3" key="1">
    <citation type="submission" date="2018-05" db="EMBL/GenBank/DDBJ databases">
        <title>Genomic Encyclopedia of Type Strains, Phase IV (KMG-IV): sequencing the most valuable type-strain genomes for metagenomic binning, comparative biology and taxonomic classification.</title>
        <authorList>
            <person name="Goeker M."/>
        </authorList>
    </citation>
    <scope>NUCLEOTIDE SEQUENCE [LARGE SCALE GENOMIC DNA]</scope>
    <source>
        <strain evidence="2 3">DSM 3183</strain>
    </source>
</reference>
<dbReference type="RefSeq" id="WP_110300153.1">
    <property type="nucleotide sequence ID" value="NZ_QJJM01000017.1"/>
</dbReference>
<evidence type="ECO:0000256" key="1">
    <source>
        <dbReference type="SAM" id="Phobius"/>
    </source>
</evidence>
<gene>
    <name evidence="2" type="ORF">C7451_11755</name>
</gene>
<dbReference type="EMBL" id="QJJM01000017">
    <property type="protein sequence ID" value="PXW68465.1"/>
    <property type="molecule type" value="Genomic_DNA"/>
</dbReference>
<dbReference type="AlphaFoldDB" id="A0A2V3UPP0"/>
<protein>
    <submittedName>
        <fullName evidence="2">Uncharacterized protein</fullName>
    </submittedName>
</protein>
<dbReference type="OrthoDB" id="7595358at2"/>
<proteinExistence type="predicted"/>
<organism evidence="2 3">
    <name type="scientific">Blastomonas natatoria</name>
    <dbReference type="NCBI Taxonomy" id="34015"/>
    <lineage>
        <taxon>Bacteria</taxon>
        <taxon>Pseudomonadati</taxon>
        <taxon>Pseudomonadota</taxon>
        <taxon>Alphaproteobacteria</taxon>
        <taxon>Sphingomonadales</taxon>
        <taxon>Sphingomonadaceae</taxon>
        <taxon>Blastomonas</taxon>
    </lineage>
</organism>
<name>A0A2V3UPP0_9SPHN</name>
<comment type="caution">
    <text evidence="2">The sequence shown here is derived from an EMBL/GenBank/DDBJ whole genome shotgun (WGS) entry which is preliminary data.</text>
</comment>